<dbReference type="InterPro" id="IPR027473">
    <property type="entry name" value="L-asparaginase_C"/>
</dbReference>
<evidence type="ECO:0000313" key="4">
    <source>
        <dbReference type="Proteomes" id="UP001271780"/>
    </source>
</evidence>
<evidence type="ECO:0000259" key="1">
    <source>
        <dbReference type="Pfam" id="PF00710"/>
    </source>
</evidence>
<feature type="domain" description="L-asparaginase N-terminal" evidence="1">
    <location>
        <begin position="3"/>
        <end position="159"/>
    </location>
</feature>
<sequence length="276" mass="27967">MPLLIHTGGTIGMAPAEGGLIPRAGLVEAAAGRRARVLAFDPLVDSAAVGPAEWNRLLDLIETEAGPVVITHGTDTMSYTGAALSQALAGWPHPVVLTGAMRPLGTGGDAEANLELALSSRPGPGVWLAFAGRLMPAGALVKHDSSGADAFRVVPAPPHAGPFRGLRFADRRVGILTIAPGTTGAMIAAALAALDGAVLRVFGAGTIPPHPSVAYALEGAIRRGCRLRAVSVCETGGLAQGAYAAGASLWAAGVENGGFETAEAALIRLWLSLSER</sequence>
<dbReference type="InterPro" id="IPR006034">
    <property type="entry name" value="Asparaginase/glutaminase-like"/>
</dbReference>
<dbReference type="Gene3D" id="3.40.50.1170">
    <property type="entry name" value="L-asparaginase, N-terminal domain"/>
    <property type="match status" value="1"/>
</dbReference>
<dbReference type="PANTHER" id="PTHR11707">
    <property type="entry name" value="L-ASPARAGINASE"/>
    <property type="match status" value="1"/>
</dbReference>
<dbReference type="PIRSF" id="PIRSF001220">
    <property type="entry name" value="L-ASNase_gatD"/>
    <property type="match status" value="1"/>
</dbReference>
<proteinExistence type="predicted"/>
<dbReference type="EC" id="3.5.1.1" evidence="3"/>
<protein>
    <submittedName>
        <fullName evidence="3">Asparaginase domain-containing protein</fullName>
        <ecNumber evidence="3">3.5.1.1</ecNumber>
    </submittedName>
</protein>
<dbReference type="PANTHER" id="PTHR11707:SF28">
    <property type="entry name" value="60 KDA LYSOPHOSPHOLIPASE"/>
    <property type="match status" value="1"/>
</dbReference>
<dbReference type="SMART" id="SM00870">
    <property type="entry name" value="Asparaginase"/>
    <property type="match status" value="1"/>
</dbReference>
<feature type="domain" description="Asparaginase/glutaminase C-terminal" evidence="2">
    <location>
        <begin position="172"/>
        <end position="274"/>
    </location>
</feature>
<dbReference type="InterPro" id="IPR037152">
    <property type="entry name" value="L-asparaginase_N_sf"/>
</dbReference>
<dbReference type="InterPro" id="IPR036152">
    <property type="entry name" value="Asp/glu_Ase-like_sf"/>
</dbReference>
<dbReference type="PROSITE" id="PS51732">
    <property type="entry name" value="ASN_GLN_ASE_3"/>
    <property type="match status" value="1"/>
</dbReference>
<organism evidence="3 4">
    <name type="scientific">Mesorhizobium dulcispinae</name>
    <dbReference type="NCBI Taxonomy" id="3072316"/>
    <lineage>
        <taxon>Bacteria</taxon>
        <taxon>Pseudomonadati</taxon>
        <taxon>Pseudomonadota</taxon>
        <taxon>Alphaproteobacteria</taxon>
        <taxon>Hyphomicrobiales</taxon>
        <taxon>Phyllobacteriaceae</taxon>
        <taxon>Mesorhizobium</taxon>
    </lineage>
</organism>
<dbReference type="GO" id="GO:0004067">
    <property type="term" value="F:asparaginase activity"/>
    <property type="evidence" value="ECO:0007669"/>
    <property type="project" value="UniProtKB-EC"/>
</dbReference>
<evidence type="ECO:0000259" key="2">
    <source>
        <dbReference type="Pfam" id="PF17763"/>
    </source>
</evidence>
<dbReference type="PIRSF" id="PIRSF500176">
    <property type="entry name" value="L_ASNase"/>
    <property type="match status" value="1"/>
</dbReference>
<gene>
    <name evidence="3" type="ORF">RFM27_05255</name>
</gene>
<reference evidence="3 4" key="1">
    <citation type="submission" date="2023-08" db="EMBL/GenBank/DDBJ databases">
        <title>Implementing the SeqCode for naming new Mesorhizobium species isolated from Vachellia karroo root nodules.</title>
        <authorList>
            <person name="Van Lill M."/>
        </authorList>
    </citation>
    <scope>NUCLEOTIDE SEQUENCE [LARGE SCALE GENOMIC DNA]</scope>
    <source>
        <strain evidence="3 4">VK23A</strain>
    </source>
</reference>
<dbReference type="SUPFAM" id="SSF53774">
    <property type="entry name" value="Glutaminase/Asparaginase"/>
    <property type="match status" value="1"/>
</dbReference>
<dbReference type="SFLD" id="SFLDS00057">
    <property type="entry name" value="Glutaminase/Asparaginase"/>
    <property type="match status" value="1"/>
</dbReference>
<dbReference type="Gene3D" id="3.40.50.40">
    <property type="match status" value="1"/>
</dbReference>
<dbReference type="InterPro" id="IPR040919">
    <property type="entry name" value="Asparaginase_C"/>
</dbReference>
<name>A0ABU4XCX9_9HYPH</name>
<keyword evidence="3" id="KW-0378">Hydrolase</keyword>
<accession>A0ABU4XCX9</accession>
<dbReference type="Pfam" id="PF00710">
    <property type="entry name" value="Asparaginase"/>
    <property type="match status" value="1"/>
</dbReference>
<keyword evidence="4" id="KW-1185">Reference proteome</keyword>
<dbReference type="EMBL" id="JAVIIZ010000002">
    <property type="protein sequence ID" value="MDX8471472.1"/>
    <property type="molecule type" value="Genomic_DNA"/>
</dbReference>
<dbReference type="InterPro" id="IPR027474">
    <property type="entry name" value="L-asparaginase_N"/>
</dbReference>
<dbReference type="RefSeq" id="WP_320315979.1">
    <property type="nucleotide sequence ID" value="NZ_JAVIIX010000003.1"/>
</dbReference>
<evidence type="ECO:0000313" key="3">
    <source>
        <dbReference type="EMBL" id="MDX8471472.1"/>
    </source>
</evidence>
<dbReference type="Proteomes" id="UP001271780">
    <property type="component" value="Unassembled WGS sequence"/>
</dbReference>
<dbReference type="PRINTS" id="PR00139">
    <property type="entry name" value="ASNGLNASE"/>
</dbReference>
<comment type="caution">
    <text evidence="3">The sequence shown here is derived from an EMBL/GenBank/DDBJ whole genome shotgun (WGS) entry which is preliminary data.</text>
</comment>
<dbReference type="Pfam" id="PF17763">
    <property type="entry name" value="Asparaginase_C"/>
    <property type="match status" value="1"/>
</dbReference>